<dbReference type="GO" id="GO:0019288">
    <property type="term" value="P:isopentenyl diphosphate biosynthetic process, methylerythritol 4-phosphate pathway"/>
    <property type="evidence" value="ECO:0007669"/>
    <property type="project" value="TreeGrafter"/>
</dbReference>
<dbReference type="EMBL" id="UINC01003057">
    <property type="protein sequence ID" value="SVA02932.1"/>
    <property type="molecule type" value="Genomic_DNA"/>
</dbReference>
<keyword evidence="4" id="KW-0786">Thiamine pyrophosphate</keyword>
<evidence type="ECO:0000256" key="1">
    <source>
        <dbReference type="ARBA" id="ARBA00001946"/>
    </source>
</evidence>
<dbReference type="PANTHER" id="PTHR43322:SF5">
    <property type="entry name" value="1-DEOXY-D-XYLULOSE-5-PHOSPHATE SYNTHASE, CHLOROPLASTIC"/>
    <property type="match status" value="1"/>
</dbReference>
<gene>
    <name evidence="6" type="ORF">METZ01_LOCUS55786</name>
</gene>
<organism evidence="6">
    <name type="scientific">marine metagenome</name>
    <dbReference type="NCBI Taxonomy" id="408172"/>
    <lineage>
        <taxon>unclassified sequences</taxon>
        <taxon>metagenomes</taxon>
        <taxon>ecological metagenomes</taxon>
    </lineage>
</organism>
<evidence type="ECO:0000259" key="5">
    <source>
        <dbReference type="Pfam" id="PF02780"/>
    </source>
</evidence>
<evidence type="ECO:0000313" key="6">
    <source>
        <dbReference type="EMBL" id="SVA02932.1"/>
    </source>
</evidence>
<dbReference type="GO" id="GO:0005829">
    <property type="term" value="C:cytosol"/>
    <property type="evidence" value="ECO:0007669"/>
    <property type="project" value="TreeGrafter"/>
</dbReference>
<evidence type="ECO:0000256" key="3">
    <source>
        <dbReference type="ARBA" id="ARBA00022679"/>
    </source>
</evidence>
<proteinExistence type="predicted"/>
<dbReference type="InterPro" id="IPR033248">
    <property type="entry name" value="Transketolase_C"/>
</dbReference>
<feature type="domain" description="Transketolase C-terminal" evidence="5">
    <location>
        <begin position="1"/>
        <end position="103"/>
    </location>
</feature>
<dbReference type="Gene3D" id="3.40.50.920">
    <property type="match status" value="1"/>
</dbReference>
<dbReference type="GO" id="GO:0016114">
    <property type="term" value="P:terpenoid biosynthetic process"/>
    <property type="evidence" value="ECO:0007669"/>
    <property type="project" value="InterPro"/>
</dbReference>
<dbReference type="GO" id="GO:0008661">
    <property type="term" value="F:1-deoxy-D-xylulose-5-phosphate synthase activity"/>
    <property type="evidence" value="ECO:0007669"/>
    <property type="project" value="InterPro"/>
</dbReference>
<comment type="subunit">
    <text evidence="2">Homodimer.</text>
</comment>
<dbReference type="Pfam" id="PF02780">
    <property type="entry name" value="Transketolase_C"/>
    <property type="match status" value="1"/>
</dbReference>
<accession>A0A381SFS8</accession>
<dbReference type="InterPro" id="IPR005477">
    <property type="entry name" value="Dxylulose-5-P_synthase"/>
</dbReference>
<dbReference type="InterPro" id="IPR009014">
    <property type="entry name" value="Transketo_C/PFOR_II"/>
</dbReference>
<dbReference type="PANTHER" id="PTHR43322">
    <property type="entry name" value="1-D-DEOXYXYLULOSE 5-PHOSPHATE SYNTHASE-RELATED"/>
    <property type="match status" value="1"/>
</dbReference>
<protein>
    <recommendedName>
        <fullName evidence="5">Transketolase C-terminal domain-containing protein</fullName>
    </recommendedName>
</protein>
<name>A0A381SFS8_9ZZZZ</name>
<keyword evidence="3" id="KW-0808">Transferase</keyword>
<sequence>MAYTAMDAAKNLASIGITCEVVNCRFIKPMDTAYLDSIKSKFSKVITLEEGTATGGFGDGVASWLLENGFSGTLKRIGLPDTFVEHGSRDQILTMLGLDANGIAKTIQEMVTKKEKPVTP</sequence>
<dbReference type="SUPFAM" id="SSF52922">
    <property type="entry name" value="TK C-terminal domain-like"/>
    <property type="match status" value="1"/>
</dbReference>
<evidence type="ECO:0000256" key="2">
    <source>
        <dbReference type="ARBA" id="ARBA00011738"/>
    </source>
</evidence>
<comment type="cofactor">
    <cofactor evidence="1">
        <name>Mg(2+)</name>
        <dbReference type="ChEBI" id="CHEBI:18420"/>
    </cofactor>
</comment>
<reference evidence="6" key="1">
    <citation type="submission" date="2018-05" db="EMBL/GenBank/DDBJ databases">
        <authorList>
            <person name="Lanie J.A."/>
            <person name="Ng W.-L."/>
            <person name="Kazmierczak K.M."/>
            <person name="Andrzejewski T.M."/>
            <person name="Davidsen T.M."/>
            <person name="Wayne K.J."/>
            <person name="Tettelin H."/>
            <person name="Glass J.I."/>
            <person name="Rusch D."/>
            <person name="Podicherti R."/>
            <person name="Tsui H.-C.T."/>
            <person name="Winkler M.E."/>
        </authorList>
    </citation>
    <scope>NUCLEOTIDE SEQUENCE</scope>
</reference>
<dbReference type="AlphaFoldDB" id="A0A381SFS8"/>
<evidence type="ECO:0000256" key="4">
    <source>
        <dbReference type="ARBA" id="ARBA00023052"/>
    </source>
</evidence>